<dbReference type="CDD" id="cd07989">
    <property type="entry name" value="LPLAT_AGPAT-like"/>
    <property type="match status" value="1"/>
</dbReference>
<reference evidence="4 5" key="1">
    <citation type="submission" date="2019-06" db="EMBL/GenBank/DDBJ databases">
        <title>Sequencing the genomes of 1000 actinobacteria strains.</title>
        <authorList>
            <person name="Klenk H.-P."/>
        </authorList>
    </citation>
    <scope>NUCLEOTIDE SEQUENCE [LARGE SCALE GENOMIC DNA]</scope>
    <source>
        <strain evidence="4 5">DSM 18031</strain>
    </source>
</reference>
<dbReference type="RefSeq" id="WP_141915330.1">
    <property type="nucleotide sequence ID" value="NZ_BAAAYS010000013.1"/>
</dbReference>
<evidence type="ECO:0000313" key="5">
    <source>
        <dbReference type="Proteomes" id="UP000318331"/>
    </source>
</evidence>
<proteinExistence type="predicted"/>
<feature type="domain" description="Phospholipid/glycerol acyltransferase" evidence="3">
    <location>
        <begin position="50"/>
        <end position="169"/>
    </location>
</feature>
<keyword evidence="1 4" id="KW-0808">Transferase</keyword>
<comment type="caution">
    <text evidence="4">The sequence shown here is derived from an EMBL/GenBank/DDBJ whole genome shotgun (WGS) entry which is preliminary data.</text>
</comment>
<dbReference type="PANTHER" id="PTHR10434">
    <property type="entry name" value="1-ACYL-SN-GLYCEROL-3-PHOSPHATE ACYLTRANSFERASE"/>
    <property type="match status" value="1"/>
</dbReference>
<keyword evidence="5" id="KW-1185">Reference proteome</keyword>
<gene>
    <name evidence="4" type="ORF">FB466_0342</name>
</gene>
<dbReference type="GO" id="GO:0005886">
    <property type="term" value="C:plasma membrane"/>
    <property type="evidence" value="ECO:0007669"/>
    <property type="project" value="TreeGrafter"/>
</dbReference>
<dbReference type="SUPFAM" id="SSF69593">
    <property type="entry name" value="Glycerol-3-phosphate (1)-acyltransferase"/>
    <property type="match status" value="1"/>
</dbReference>
<evidence type="ECO:0000259" key="3">
    <source>
        <dbReference type="SMART" id="SM00563"/>
    </source>
</evidence>
<name>A0A543I4L3_9MICO</name>
<dbReference type="EMBL" id="VFPN01000001">
    <property type="protein sequence ID" value="TQM65538.1"/>
    <property type="molecule type" value="Genomic_DNA"/>
</dbReference>
<dbReference type="GO" id="GO:0006654">
    <property type="term" value="P:phosphatidic acid biosynthetic process"/>
    <property type="evidence" value="ECO:0007669"/>
    <property type="project" value="TreeGrafter"/>
</dbReference>
<organism evidence="4 5">
    <name type="scientific">Klugiella xanthotipulae</name>
    <dbReference type="NCBI Taxonomy" id="244735"/>
    <lineage>
        <taxon>Bacteria</taxon>
        <taxon>Bacillati</taxon>
        <taxon>Actinomycetota</taxon>
        <taxon>Actinomycetes</taxon>
        <taxon>Micrococcales</taxon>
        <taxon>Microbacteriaceae</taxon>
        <taxon>Klugiella</taxon>
    </lineage>
</organism>
<dbReference type="AlphaFoldDB" id="A0A543I4L3"/>
<protein>
    <submittedName>
        <fullName evidence="4">1-acyl-sn-glycerol-3-phosphate acyltransferase</fullName>
    </submittedName>
</protein>
<dbReference type="InterPro" id="IPR002123">
    <property type="entry name" value="Plipid/glycerol_acylTrfase"/>
</dbReference>
<evidence type="ECO:0000256" key="1">
    <source>
        <dbReference type="ARBA" id="ARBA00022679"/>
    </source>
</evidence>
<dbReference type="SMART" id="SM00563">
    <property type="entry name" value="PlsC"/>
    <property type="match status" value="1"/>
</dbReference>
<sequence>MKTTHNATSPVATSPGVLYRVGRAVLWPLARVLYRPTVTGRENVPRSGPVLFASNHLSALDSLAIPLAAPRHVQFLTKAHYFEGPGILGAVRRWFFTSIGAVPVHRGAGHAAQEALDSGREVLRNGHTFAVYPEGTRSRDGRLYKGRTGVGWLALETRATVIPVGLIGTDGQPPAGQRRGRTPVRVAFGRPVDLSDLSSAGSGADRREATDRIMAAVHGLSGQEWAGSYNDVPEAG</sequence>
<dbReference type="OrthoDB" id="9808424at2"/>
<accession>A0A543I4L3</accession>
<keyword evidence="2 4" id="KW-0012">Acyltransferase</keyword>
<dbReference type="Pfam" id="PF01553">
    <property type="entry name" value="Acyltransferase"/>
    <property type="match status" value="1"/>
</dbReference>
<dbReference type="GO" id="GO:0003841">
    <property type="term" value="F:1-acylglycerol-3-phosphate O-acyltransferase activity"/>
    <property type="evidence" value="ECO:0007669"/>
    <property type="project" value="TreeGrafter"/>
</dbReference>
<dbReference type="PANTHER" id="PTHR10434:SF11">
    <property type="entry name" value="1-ACYL-SN-GLYCEROL-3-PHOSPHATE ACYLTRANSFERASE"/>
    <property type="match status" value="1"/>
</dbReference>
<dbReference type="Proteomes" id="UP000318331">
    <property type="component" value="Unassembled WGS sequence"/>
</dbReference>
<evidence type="ECO:0000313" key="4">
    <source>
        <dbReference type="EMBL" id="TQM65538.1"/>
    </source>
</evidence>
<evidence type="ECO:0000256" key="2">
    <source>
        <dbReference type="ARBA" id="ARBA00023315"/>
    </source>
</evidence>